<sequence length="302" mass="32573">MDSVAGRNRRCPDKAMHEPISCMGSNAAPPIGHHPAHTKLIAADGAKSPCFTFSQIGHFPRAFSAYGFSPSGCSVTGFKGELQISTTGGYPLGNGHRTYNPSLMRFSTPDLESPFYGGGLNCYAFGVGDPINRSDPTGRMSRVSMGIGRALAQKTYRGKIISEFNGIVVFIGTPPTEGGIATLYISAHGKTGKISGDNKHLYNAARLYGQLDRDIDMRGRPTHFLSCYSHAPDHSGTSIIEDMSKLTGATSSGYKTRVSLTETRQGEEFIVHKHYARFLPGISSNKVTVGHIRAPESRNIDQ</sequence>
<dbReference type="Gene3D" id="2.180.10.10">
    <property type="entry name" value="RHS repeat-associated core"/>
    <property type="match status" value="1"/>
</dbReference>
<name>A0ABU8QZ01_9PSED</name>
<protein>
    <submittedName>
        <fullName evidence="1">RHS repeat-associated core domain-containing protein</fullName>
    </submittedName>
</protein>
<gene>
    <name evidence="1" type="ORF">V7S98_21735</name>
</gene>
<keyword evidence="2" id="KW-1185">Reference proteome</keyword>
<dbReference type="NCBIfam" id="TIGR03696">
    <property type="entry name" value="Rhs_assc_core"/>
    <property type="match status" value="1"/>
</dbReference>
<organism evidence="1 2">
    <name type="scientific">Pseudomonas farsensis</name>
    <dbReference type="NCBI Taxonomy" id="2745492"/>
    <lineage>
        <taxon>Bacteria</taxon>
        <taxon>Pseudomonadati</taxon>
        <taxon>Pseudomonadota</taxon>
        <taxon>Gammaproteobacteria</taxon>
        <taxon>Pseudomonadales</taxon>
        <taxon>Pseudomonadaceae</taxon>
        <taxon>Pseudomonas</taxon>
    </lineage>
</organism>
<dbReference type="RefSeq" id="WP_339600564.1">
    <property type="nucleotide sequence ID" value="NZ_JBBHLC010000112.1"/>
</dbReference>
<reference evidence="1 2" key="1">
    <citation type="submission" date="2024-02" db="EMBL/GenBank/DDBJ databases">
        <title>Identification of pathogenicity and growth-promoting function of Pseudomonas putida variant.</title>
        <authorList>
            <person name="Sun J."/>
        </authorList>
    </citation>
    <scope>NUCLEOTIDE SEQUENCE [LARGE SCALE GENOMIC DNA]</scope>
    <source>
        <strain evidence="1 2">A03</strain>
    </source>
</reference>
<comment type="caution">
    <text evidence="1">The sequence shown here is derived from an EMBL/GenBank/DDBJ whole genome shotgun (WGS) entry which is preliminary data.</text>
</comment>
<dbReference type="EMBL" id="JBBHLC010000112">
    <property type="protein sequence ID" value="MEJ5865846.1"/>
    <property type="molecule type" value="Genomic_DNA"/>
</dbReference>
<evidence type="ECO:0000313" key="2">
    <source>
        <dbReference type="Proteomes" id="UP001380290"/>
    </source>
</evidence>
<dbReference type="Proteomes" id="UP001380290">
    <property type="component" value="Unassembled WGS sequence"/>
</dbReference>
<evidence type="ECO:0000313" key="1">
    <source>
        <dbReference type="EMBL" id="MEJ5865846.1"/>
    </source>
</evidence>
<proteinExistence type="predicted"/>
<accession>A0ABU8QZ01</accession>
<dbReference type="InterPro" id="IPR022385">
    <property type="entry name" value="Rhs_assc_core"/>
</dbReference>